<sequence>MSSTPTPSTPSTHVKTRFLILSDTHSSEPSQNTNNDAPYRSPLPKADVLLHCGDLTMLGHFDEYERTLNMLESIDAELKLVIAGNHDISLDETYYKRMGRHMQGKRFDADMPRGAREMWMGERARKAGVTYLEEGRYTFKLGNGARLGVWASPYQPEFCDYAFPYQRNEDRYNPPHQCSPGATPIAENPVPDWQENEGIDVIMTHGPPMGILDAVQNGEHVGCEHLLRAVRRCRPRLHCFGHIHEGWGAQRVEWAEGEQLDVKPEEHFKGADAMEVDRQRMEDGRAAFVDISHGGDNAIAFGRETLMVNASIMSVTYKPVQGPWLVDMDLEKAPVN</sequence>
<accession>A0ACB6RR69</accession>
<protein>
    <submittedName>
        <fullName evidence="1">Ser/Thr protein phosphatase family protein</fullName>
    </submittedName>
</protein>
<reference evidence="1" key="1">
    <citation type="journal article" date="2020" name="Stud. Mycol.">
        <title>101 Dothideomycetes genomes: a test case for predicting lifestyles and emergence of pathogens.</title>
        <authorList>
            <person name="Haridas S."/>
            <person name="Albert R."/>
            <person name="Binder M."/>
            <person name="Bloem J."/>
            <person name="Labutti K."/>
            <person name="Salamov A."/>
            <person name="Andreopoulos B."/>
            <person name="Baker S."/>
            <person name="Barry K."/>
            <person name="Bills G."/>
            <person name="Bluhm B."/>
            <person name="Cannon C."/>
            <person name="Castanera R."/>
            <person name="Culley D."/>
            <person name="Daum C."/>
            <person name="Ezra D."/>
            <person name="Gonzalez J."/>
            <person name="Henrissat B."/>
            <person name="Kuo A."/>
            <person name="Liang C."/>
            <person name="Lipzen A."/>
            <person name="Lutzoni F."/>
            <person name="Magnuson J."/>
            <person name="Mondo S."/>
            <person name="Nolan M."/>
            <person name="Ohm R."/>
            <person name="Pangilinan J."/>
            <person name="Park H.-J."/>
            <person name="Ramirez L."/>
            <person name="Alfaro M."/>
            <person name="Sun H."/>
            <person name="Tritt A."/>
            <person name="Yoshinaga Y."/>
            <person name="Zwiers L.-H."/>
            <person name="Turgeon B."/>
            <person name="Goodwin S."/>
            <person name="Spatafora J."/>
            <person name="Crous P."/>
            <person name="Grigoriev I."/>
        </authorList>
    </citation>
    <scope>NUCLEOTIDE SEQUENCE</scope>
    <source>
        <strain evidence="1">CBS 525.71</strain>
    </source>
</reference>
<gene>
    <name evidence="1" type="ORF">BU25DRAFT_163156</name>
</gene>
<keyword evidence="2" id="KW-1185">Reference proteome</keyword>
<comment type="caution">
    <text evidence="1">The sequence shown here is derived from an EMBL/GenBank/DDBJ whole genome shotgun (WGS) entry which is preliminary data.</text>
</comment>
<evidence type="ECO:0000313" key="1">
    <source>
        <dbReference type="EMBL" id="KAF2624197.1"/>
    </source>
</evidence>
<proteinExistence type="predicted"/>
<name>A0ACB6RR69_9PLEO</name>
<dbReference type="Proteomes" id="UP000799754">
    <property type="component" value="Unassembled WGS sequence"/>
</dbReference>
<organism evidence="1 2">
    <name type="scientific">Macroventuria anomochaeta</name>
    <dbReference type="NCBI Taxonomy" id="301207"/>
    <lineage>
        <taxon>Eukaryota</taxon>
        <taxon>Fungi</taxon>
        <taxon>Dikarya</taxon>
        <taxon>Ascomycota</taxon>
        <taxon>Pezizomycotina</taxon>
        <taxon>Dothideomycetes</taxon>
        <taxon>Pleosporomycetidae</taxon>
        <taxon>Pleosporales</taxon>
        <taxon>Pleosporineae</taxon>
        <taxon>Didymellaceae</taxon>
        <taxon>Macroventuria</taxon>
    </lineage>
</organism>
<dbReference type="EMBL" id="MU006732">
    <property type="protein sequence ID" value="KAF2624197.1"/>
    <property type="molecule type" value="Genomic_DNA"/>
</dbReference>
<evidence type="ECO:0000313" key="2">
    <source>
        <dbReference type="Proteomes" id="UP000799754"/>
    </source>
</evidence>